<evidence type="ECO:0000313" key="1">
    <source>
        <dbReference type="EMBL" id="RIX59281.1"/>
    </source>
</evidence>
<protein>
    <submittedName>
        <fullName evidence="1">Uncharacterized protein</fullName>
    </submittedName>
</protein>
<organism evidence="1 2">
    <name type="scientific">Paenibacillus nanensis</name>
    <dbReference type="NCBI Taxonomy" id="393251"/>
    <lineage>
        <taxon>Bacteria</taxon>
        <taxon>Bacillati</taxon>
        <taxon>Bacillota</taxon>
        <taxon>Bacilli</taxon>
        <taxon>Bacillales</taxon>
        <taxon>Paenibacillaceae</taxon>
        <taxon>Paenibacillus</taxon>
    </lineage>
</organism>
<evidence type="ECO:0000313" key="2">
    <source>
        <dbReference type="Proteomes" id="UP000266482"/>
    </source>
</evidence>
<reference evidence="1 2" key="1">
    <citation type="submission" date="2018-09" db="EMBL/GenBank/DDBJ databases">
        <title>Paenibacillus aracenensis nov. sp. isolated from a cave in southern Spain.</title>
        <authorList>
            <person name="Jurado V."/>
            <person name="Gutierrez-Patricio S."/>
            <person name="Gonzalez-Pimentel J.L."/>
            <person name="Miller A.Z."/>
            <person name="Laiz L."/>
            <person name="Saiz-Jimenez C."/>
        </authorList>
    </citation>
    <scope>NUCLEOTIDE SEQUENCE [LARGE SCALE GENOMIC DNA]</scope>
    <source>
        <strain evidence="1 2">DSM 22867</strain>
    </source>
</reference>
<keyword evidence="2" id="KW-1185">Reference proteome</keyword>
<comment type="caution">
    <text evidence="1">The sequence shown here is derived from an EMBL/GenBank/DDBJ whole genome shotgun (WGS) entry which is preliminary data.</text>
</comment>
<name>A0A3A1VG08_9BACL</name>
<dbReference type="EMBL" id="QXQA01000002">
    <property type="protein sequence ID" value="RIX59281.1"/>
    <property type="molecule type" value="Genomic_DNA"/>
</dbReference>
<accession>A0A3A1VG08</accession>
<dbReference type="Proteomes" id="UP000266482">
    <property type="component" value="Unassembled WGS sequence"/>
</dbReference>
<sequence length="63" mass="7144">MRSPFYICRKVEVREMLTQIKLLTIKEAATCGIAASIFTYGFGPFTGLLEVFFIAMVIDWFTG</sequence>
<dbReference type="AlphaFoldDB" id="A0A3A1VG08"/>
<proteinExistence type="predicted"/>
<gene>
    <name evidence="1" type="ORF">D3P08_03760</name>
</gene>